<dbReference type="OrthoDB" id="6506929at2759"/>
<dbReference type="FunCoup" id="E9G686">
    <property type="interactions" value="1226"/>
</dbReference>
<feature type="domain" description="Putative treble-clef zinc-finger" evidence="1">
    <location>
        <begin position="11"/>
        <end position="51"/>
    </location>
</feature>
<dbReference type="AlphaFoldDB" id="E9G686"/>
<evidence type="ECO:0000313" key="2">
    <source>
        <dbReference type="EMBL" id="EFX84891.1"/>
    </source>
</evidence>
<evidence type="ECO:0000313" key="3">
    <source>
        <dbReference type="Proteomes" id="UP000000305"/>
    </source>
</evidence>
<dbReference type="PhylomeDB" id="E9G686"/>
<dbReference type="EMBL" id="GL732533">
    <property type="protein sequence ID" value="EFX84891.1"/>
    <property type="molecule type" value="Genomic_DNA"/>
</dbReference>
<dbReference type="Pfam" id="PF14952">
    <property type="entry name" value="zf-tcix"/>
    <property type="match status" value="1"/>
</dbReference>
<proteinExistence type="predicted"/>
<dbReference type="InterPro" id="IPR026049">
    <property type="entry name" value="C2orf42"/>
</dbReference>
<accession>E9G686</accession>
<dbReference type="eggNOG" id="ENOG502R3NH">
    <property type="taxonomic scope" value="Eukaryota"/>
</dbReference>
<evidence type="ECO:0000259" key="1">
    <source>
        <dbReference type="Pfam" id="PF14952"/>
    </source>
</evidence>
<dbReference type="OMA" id="FWMPSQL"/>
<organism evidence="2 3">
    <name type="scientific">Daphnia pulex</name>
    <name type="common">Water flea</name>
    <dbReference type="NCBI Taxonomy" id="6669"/>
    <lineage>
        <taxon>Eukaryota</taxon>
        <taxon>Metazoa</taxon>
        <taxon>Ecdysozoa</taxon>
        <taxon>Arthropoda</taxon>
        <taxon>Crustacea</taxon>
        <taxon>Branchiopoda</taxon>
        <taxon>Diplostraca</taxon>
        <taxon>Cladocera</taxon>
        <taxon>Anomopoda</taxon>
        <taxon>Daphniidae</taxon>
        <taxon>Daphnia</taxon>
    </lineage>
</organism>
<dbReference type="GO" id="GO:0005634">
    <property type="term" value="C:nucleus"/>
    <property type="evidence" value="ECO:0000318"/>
    <property type="project" value="GO_Central"/>
</dbReference>
<dbReference type="InParanoid" id="E9G686"/>
<dbReference type="KEGG" id="dpx:DAPPUDRAFT_194175"/>
<dbReference type="STRING" id="6669.E9G686"/>
<gene>
    <name evidence="2" type="ORF">DAPPUDRAFT_194175</name>
</gene>
<protein>
    <recommendedName>
        <fullName evidence="1">Putative treble-clef zinc-finger domain-containing protein</fullName>
    </recommendedName>
</protein>
<dbReference type="HOGENOM" id="CLU_022155_0_0_1"/>
<dbReference type="PANTHER" id="PTHR13518:SF1">
    <property type="entry name" value="C2ORF42 HOMOLOG"/>
    <property type="match status" value="1"/>
</dbReference>
<sequence>MDQRLKDLLSNLGRRTLRGVKPCPKCGTYNGTRGFSCKNKSCDVVFKAADDRKKKTTEACRISTENQNAQVFSVRLRDKGPDYRDFVQLTTELVDAGDGSFSTAQNAECFVESCSNKNDSFNLLPITACQHIQATLNCHSESEILPIKASLIHSLNIPSDLKDELWNMATEDNQGLQMPIVQRVSKTIFVVKCAVSNKFSLGFLHCSVIETRNKTGALERKFVCPCRKLKIPNSTEITNRECVHFYACILAFISDDKYMNEFSYQIQNQHTIETNLKRMPSLDDVSLMFEQWLASVTERINQTMHFGMPGNPDPLVYQIPHLFFECLRERISANGRKKRLPNNTVVFQRKDRPPFSTLTKYTWHLNNPMHVKHIFDTPQVQLELTRSFVENQDGTFDVYVPKNIDTSGAGPDCSGLPTLKPLELQTYMIIGIHTVADVETSCPFSIEWIPDVLLQSKFGELSLQFQFGHQRHPLGLVSDRCGNKRLINGISGTNPLPVSIAPRRKKSKVVAPPDSDAKDLQNLNNIELDFDGVAPLNDSEFQELTKSVP</sequence>
<keyword evidence="3" id="KW-1185">Reference proteome</keyword>
<dbReference type="InterPro" id="IPR029269">
    <property type="entry name" value="Zf-tcix"/>
</dbReference>
<reference evidence="2 3" key="1">
    <citation type="journal article" date="2011" name="Science">
        <title>The ecoresponsive genome of Daphnia pulex.</title>
        <authorList>
            <person name="Colbourne J.K."/>
            <person name="Pfrender M.E."/>
            <person name="Gilbert D."/>
            <person name="Thomas W.K."/>
            <person name="Tucker A."/>
            <person name="Oakley T.H."/>
            <person name="Tokishita S."/>
            <person name="Aerts A."/>
            <person name="Arnold G.J."/>
            <person name="Basu M.K."/>
            <person name="Bauer D.J."/>
            <person name="Caceres C.E."/>
            <person name="Carmel L."/>
            <person name="Casola C."/>
            <person name="Choi J.H."/>
            <person name="Detter J.C."/>
            <person name="Dong Q."/>
            <person name="Dusheyko S."/>
            <person name="Eads B.D."/>
            <person name="Frohlich T."/>
            <person name="Geiler-Samerotte K.A."/>
            <person name="Gerlach D."/>
            <person name="Hatcher P."/>
            <person name="Jogdeo S."/>
            <person name="Krijgsveld J."/>
            <person name="Kriventseva E.V."/>
            <person name="Kultz D."/>
            <person name="Laforsch C."/>
            <person name="Lindquist E."/>
            <person name="Lopez J."/>
            <person name="Manak J.R."/>
            <person name="Muller J."/>
            <person name="Pangilinan J."/>
            <person name="Patwardhan R.P."/>
            <person name="Pitluck S."/>
            <person name="Pritham E.J."/>
            <person name="Rechtsteiner A."/>
            <person name="Rho M."/>
            <person name="Rogozin I.B."/>
            <person name="Sakarya O."/>
            <person name="Salamov A."/>
            <person name="Schaack S."/>
            <person name="Shapiro H."/>
            <person name="Shiga Y."/>
            <person name="Skalitzky C."/>
            <person name="Smith Z."/>
            <person name="Souvorov A."/>
            <person name="Sung W."/>
            <person name="Tang Z."/>
            <person name="Tsuchiya D."/>
            <person name="Tu H."/>
            <person name="Vos H."/>
            <person name="Wang M."/>
            <person name="Wolf Y.I."/>
            <person name="Yamagata H."/>
            <person name="Yamada T."/>
            <person name="Ye Y."/>
            <person name="Shaw J.R."/>
            <person name="Andrews J."/>
            <person name="Crease T.J."/>
            <person name="Tang H."/>
            <person name="Lucas S.M."/>
            <person name="Robertson H.M."/>
            <person name="Bork P."/>
            <person name="Koonin E.V."/>
            <person name="Zdobnov E.M."/>
            <person name="Grigoriev I.V."/>
            <person name="Lynch M."/>
            <person name="Boore J.L."/>
        </authorList>
    </citation>
    <scope>NUCLEOTIDE SEQUENCE [LARGE SCALE GENOMIC DNA]</scope>
</reference>
<dbReference type="Proteomes" id="UP000000305">
    <property type="component" value="Unassembled WGS sequence"/>
</dbReference>
<dbReference type="PANTHER" id="PTHR13518">
    <property type="entry name" value="PUTATIVE TREBLE-CLEF ZINC-FINGER C2ORF42 FAMILY MEMBER"/>
    <property type="match status" value="1"/>
</dbReference>
<name>E9G686_DAPPU</name>